<keyword evidence="2" id="KW-1185">Reference proteome</keyword>
<name>A0ACC2EYM1_DIPCM</name>
<accession>A0ACC2EYM1</accession>
<reference evidence="2" key="1">
    <citation type="journal article" date="2024" name="Proc. Natl. Acad. Sci. U.S.A.">
        <title>Extraordinary preservation of gene collinearity over three hundred million years revealed in homosporous lycophytes.</title>
        <authorList>
            <person name="Li C."/>
            <person name="Wickell D."/>
            <person name="Kuo L.Y."/>
            <person name="Chen X."/>
            <person name="Nie B."/>
            <person name="Liao X."/>
            <person name="Peng D."/>
            <person name="Ji J."/>
            <person name="Jenkins J."/>
            <person name="Williams M."/>
            <person name="Shu S."/>
            <person name="Plott C."/>
            <person name="Barry K."/>
            <person name="Rajasekar S."/>
            <person name="Grimwood J."/>
            <person name="Han X."/>
            <person name="Sun S."/>
            <person name="Hou Z."/>
            <person name="He W."/>
            <person name="Dai G."/>
            <person name="Sun C."/>
            <person name="Schmutz J."/>
            <person name="Leebens-Mack J.H."/>
            <person name="Li F.W."/>
            <person name="Wang L."/>
        </authorList>
    </citation>
    <scope>NUCLEOTIDE SEQUENCE [LARGE SCALE GENOMIC DNA]</scope>
    <source>
        <strain evidence="2">cv. PW_Plant_1</strain>
    </source>
</reference>
<sequence>MKLNDLSSVCRLSTDALNIINFLYVQTRVMHADALMKINELDHALIVYEEAWSGSREDSTIVRKIGQALVSNHNYAKAIEHYEFALRIINKNLCSFYIWHDLAELYFKLRHFERAESLLNDLVTRVQDGRIQEKCMNSPKAHEMIISSFLLLLTIRKLLGKHDRTSEVMLKVKNLQRSFSSKFQKQHKDYKENDEHTSANIYFELSQKCQRQKDVENAIVFLNEALKCNSVHTAAAFALAKILLSRGDLGECEQKCATLLRADPSNTEAADILVHLMLHREHYESAIVHFQQVIEHKPNDYRALGQLIRLFRRTGKLEEALPYIQNAIKAAPNYRTQAGLYYCQGLVAHFSNDSCEALQMLNNARADAEWGKMAIHLMVEIYINMDNEMLLNKADVEDPRNCNVESLQSAHKLLTESRFLVGKAVKQTVLECYVLMATKAKADVERALCRLHETEAQKEDQVLIMLAIAIGLTILRQSAKAKTQLRSIDKLVYKWDEGDDFEHAWLMLANVHMQAGKLDVAEQLCKKCLKYNKSCAKALEYLGVLKEKGHAYIEAIGFYQSAWKYSRATSASIGYRLASIYLKEKMYVEAILICKEVIKNHSFCQKIKKDILDKAQKALCP</sequence>
<dbReference type="Proteomes" id="UP001162992">
    <property type="component" value="Chromosome 1"/>
</dbReference>
<gene>
    <name evidence="1" type="ORF">O6H91_01G168700</name>
</gene>
<evidence type="ECO:0000313" key="2">
    <source>
        <dbReference type="Proteomes" id="UP001162992"/>
    </source>
</evidence>
<evidence type="ECO:0000313" key="1">
    <source>
        <dbReference type="EMBL" id="KAJ7571605.1"/>
    </source>
</evidence>
<organism evidence="1 2">
    <name type="scientific">Diphasiastrum complanatum</name>
    <name type="common">Issler's clubmoss</name>
    <name type="synonym">Lycopodium complanatum</name>
    <dbReference type="NCBI Taxonomy" id="34168"/>
    <lineage>
        <taxon>Eukaryota</taxon>
        <taxon>Viridiplantae</taxon>
        <taxon>Streptophyta</taxon>
        <taxon>Embryophyta</taxon>
        <taxon>Tracheophyta</taxon>
        <taxon>Lycopodiopsida</taxon>
        <taxon>Lycopodiales</taxon>
        <taxon>Lycopodiaceae</taxon>
        <taxon>Lycopodioideae</taxon>
        <taxon>Diphasiastrum</taxon>
    </lineage>
</organism>
<proteinExistence type="predicted"/>
<dbReference type="EMBL" id="CM055092">
    <property type="protein sequence ID" value="KAJ7571605.1"/>
    <property type="molecule type" value="Genomic_DNA"/>
</dbReference>
<protein>
    <submittedName>
        <fullName evidence="1">Uncharacterized protein</fullName>
    </submittedName>
</protein>
<comment type="caution">
    <text evidence="1">The sequence shown here is derived from an EMBL/GenBank/DDBJ whole genome shotgun (WGS) entry which is preliminary data.</text>
</comment>